<dbReference type="KEGG" id="asau:88174332"/>
<dbReference type="Gene3D" id="1.20.58.670">
    <property type="entry name" value="Dsl1p vesicle tethering complex, Tip20p subunit, domain D"/>
    <property type="match status" value="1"/>
</dbReference>
<dbReference type="GeneID" id="88174332"/>
<dbReference type="GO" id="GO:0006888">
    <property type="term" value="P:endoplasmic reticulum to Golgi vesicle-mediated transport"/>
    <property type="evidence" value="ECO:0007669"/>
    <property type="project" value="InterPro"/>
</dbReference>
<dbReference type="PANTHER" id="PTHR13520:SF0">
    <property type="entry name" value="RAD50-INTERACTING PROTEIN 1"/>
    <property type="match status" value="1"/>
</dbReference>
<dbReference type="Pfam" id="PF04437">
    <property type="entry name" value="RINT1_TIP1"/>
    <property type="match status" value="1"/>
</dbReference>
<accession>A0AAX4HBM8</accession>
<proteinExistence type="predicted"/>
<evidence type="ECO:0008006" key="3">
    <source>
        <dbReference type="Google" id="ProtNLM"/>
    </source>
</evidence>
<dbReference type="GO" id="GO:0070939">
    <property type="term" value="C:Dsl1/NZR complex"/>
    <property type="evidence" value="ECO:0007669"/>
    <property type="project" value="InterPro"/>
</dbReference>
<reference evidence="1 2" key="1">
    <citation type="submission" date="2023-10" db="EMBL/GenBank/DDBJ databases">
        <title>Draft Genome Sequence of Candida saopaulonensis from a very Premature Infant with Sepsis.</title>
        <authorList>
            <person name="Ning Y."/>
            <person name="Dai R."/>
            <person name="Xiao M."/>
            <person name="Xu Y."/>
            <person name="Yan Q."/>
            <person name="Zhang L."/>
        </authorList>
    </citation>
    <scope>NUCLEOTIDE SEQUENCE [LARGE SCALE GENOMIC DNA]</scope>
    <source>
        <strain evidence="1 2">19XY460</strain>
    </source>
</reference>
<dbReference type="Gene3D" id="1.20.58.1420">
    <property type="entry name" value="Dsl1p vesicle tethering complex, Tip20p subunit, domain B"/>
    <property type="match status" value="1"/>
</dbReference>
<dbReference type="PANTHER" id="PTHR13520">
    <property type="entry name" value="RAD50-INTERACTING PROTEIN 1 RINT-1"/>
    <property type="match status" value="1"/>
</dbReference>
<evidence type="ECO:0000313" key="1">
    <source>
        <dbReference type="EMBL" id="WPK25930.1"/>
    </source>
</evidence>
<gene>
    <name evidence="1" type="ORF">PUMCH_003268</name>
</gene>
<dbReference type="RefSeq" id="XP_062878312.1">
    <property type="nucleotide sequence ID" value="XM_063022242.1"/>
</dbReference>
<dbReference type="InterPro" id="IPR007528">
    <property type="entry name" value="RINT1_Tip20"/>
</dbReference>
<organism evidence="1 2">
    <name type="scientific">Australozyma saopauloensis</name>
    <dbReference type="NCBI Taxonomy" id="291208"/>
    <lineage>
        <taxon>Eukaryota</taxon>
        <taxon>Fungi</taxon>
        <taxon>Dikarya</taxon>
        <taxon>Ascomycota</taxon>
        <taxon>Saccharomycotina</taxon>
        <taxon>Pichiomycetes</taxon>
        <taxon>Metschnikowiaceae</taxon>
        <taxon>Australozyma</taxon>
    </lineage>
</organism>
<dbReference type="GO" id="GO:0006890">
    <property type="term" value="P:retrograde vesicle-mediated transport, Golgi to endoplasmic reticulum"/>
    <property type="evidence" value="ECO:0007669"/>
    <property type="project" value="InterPro"/>
</dbReference>
<dbReference type="GO" id="GO:0060628">
    <property type="term" value="P:regulation of ER to Golgi vesicle-mediated transport"/>
    <property type="evidence" value="ECO:0007669"/>
    <property type="project" value="TreeGrafter"/>
</dbReference>
<dbReference type="AlphaFoldDB" id="A0AAX4HBM8"/>
<dbReference type="InterPro" id="IPR042044">
    <property type="entry name" value="EXOC6PINT-1/Sec15/Tip20_C_dom2"/>
</dbReference>
<sequence length="752" mass="85904">MNYINTNFLTLRDLDQVDEKIASLGEEKIAIESELRSRVSPDSSSSSVSPTAKRVLEQLASENVCLDTVNELISEYGDLQVFTLLRNLLQKRAGLAQSTSTLEKAANLESQLLKIGSHTSTAELIELFRGCNDIILSKDAPGAVQNTLKEHQRVIGQDRRKELCQRLSEDLSKINWLSVKEAVTIDPTQLQSISRAFSDLIDLEATIEMPTYPTTWWAIETLLKPFEIRFNFHFRQDTKANRISKPEWAFTYVEEFLAENLPTIELVIGDSLLKHKRIAVFEVITAVLKPVRDKVEEMMRMINANIEESTEDEHVAEQNGRLLSHLMFESTSFDQKLRNTYKFNPYIQDFKTAPEKKWMGLTGDVLVSRDNESIAVQNWLNLELQLAKKRFDKEIIGTPNAFYVDTDFSAGSKQKLATIQPSFSAYGLAKLFENLTTHFKTLSIVKFQLKYVSRILLLFLDEYLEALNAQFRTFCESTGLKIILTFLPGGSKTEQASSLQAATANGLKALESLLGLYCLTKYIIGKMKDWSDELIYIQLWDYYKSITTKSDSEVSIFSSTIEEYKSLLNKIDQHFDNFFRKQTKEALKEYVNGFDWVDSASTEQEVSPQLVSFVTTINAYLSYLKKNLPDVDYYLLATKFCDCLYLTLLEYVVRNSKFSKSAVAKLRIDTEYLETHLGEVLLLSQLAAISNRDNKVLAKVHESIELLGRFDVSTAKVMKTLFSDSEGIRGEFDDRLEHLTDEDIRDLLYRIV</sequence>
<dbReference type="Gene3D" id="6.10.280.210">
    <property type="entry name" value="Dsl1p vesicle tethering complex, Tip20p subunit, domain A"/>
    <property type="match status" value="1"/>
</dbReference>
<protein>
    <recommendedName>
        <fullName evidence="3">Exocyst complex component SEC5</fullName>
    </recommendedName>
</protein>
<dbReference type="InterPro" id="IPR042042">
    <property type="entry name" value="Tip20p_domB"/>
</dbReference>
<dbReference type="PROSITE" id="PS51386">
    <property type="entry name" value="RINT1_TIP20"/>
    <property type="match status" value="1"/>
</dbReference>
<dbReference type="InterPro" id="IPR042041">
    <property type="entry name" value="Tip20p_domA"/>
</dbReference>
<dbReference type="Proteomes" id="UP001338582">
    <property type="component" value="Chromosome 4"/>
</dbReference>
<name>A0AAX4HBM8_9ASCO</name>
<evidence type="ECO:0000313" key="2">
    <source>
        <dbReference type="Proteomes" id="UP001338582"/>
    </source>
</evidence>
<dbReference type="EMBL" id="CP138897">
    <property type="protein sequence ID" value="WPK25930.1"/>
    <property type="molecule type" value="Genomic_DNA"/>
</dbReference>
<keyword evidence="2" id="KW-1185">Reference proteome</keyword>